<name>A0AAU8CVY7_9HYPH</name>
<feature type="chain" id="PRO_5043594039" evidence="1">
    <location>
        <begin position="20"/>
        <end position="193"/>
    </location>
</feature>
<evidence type="ECO:0000256" key="1">
    <source>
        <dbReference type="SAM" id="SignalP"/>
    </source>
</evidence>
<dbReference type="RefSeq" id="WP_353642112.1">
    <property type="nucleotide sequence ID" value="NZ_CP159253.1"/>
</dbReference>
<evidence type="ECO:0000313" key="2">
    <source>
        <dbReference type="EMBL" id="XCG50359.1"/>
    </source>
</evidence>
<sequence>MRGICIALVACLAASPALCGVKISVKTETYSIVGNTGEALLDAMDLRGPRYGLLARAMAQTRYKVEWDDDWLRSGSKCRLKSADATLSIVYRYPALARPASRKLERRWKAFMAGVRQHEEMHGRLARQMVLAAHKSVSRLARRDDLCIRSKRQFERIIDAVYAKYEARQARFDEVEHGEGGNVDRLLDMLTRE</sequence>
<proteinExistence type="predicted"/>
<dbReference type="PIRSF" id="PIRSF010521">
    <property type="entry name" value="DUF922_bac"/>
    <property type="match status" value="1"/>
</dbReference>
<feature type="signal peptide" evidence="1">
    <location>
        <begin position="1"/>
        <end position="19"/>
    </location>
</feature>
<keyword evidence="1" id="KW-0732">Signal</keyword>
<accession>A0AAU8CVY7</accession>
<reference evidence="2" key="1">
    <citation type="submission" date="2024-06" db="EMBL/GenBank/DDBJ databases">
        <title>Mesorhizobium karijinii sp. nov., a symbiont of the iconic Swainsona formosa from arid Australia.</title>
        <authorList>
            <person name="Hill Y.J."/>
            <person name="Watkin E.L.J."/>
            <person name="O'Hara G.W."/>
            <person name="Terpolilli J."/>
            <person name="Tye M.L."/>
            <person name="Kohlmeier M.G."/>
        </authorList>
    </citation>
    <scope>NUCLEOTIDE SEQUENCE</scope>
    <source>
        <strain evidence="2">WSM2240</strain>
    </source>
</reference>
<dbReference type="InterPro" id="IPR010321">
    <property type="entry name" value="DUF922"/>
</dbReference>
<dbReference type="Pfam" id="PF06037">
    <property type="entry name" value="DUF922"/>
    <property type="match status" value="1"/>
</dbReference>
<dbReference type="AlphaFoldDB" id="A0AAU8CVY7"/>
<protein>
    <submittedName>
        <fullName evidence="2">DUF922 domain-containing protein</fullName>
    </submittedName>
</protein>
<dbReference type="EMBL" id="CP159253">
    <property type="protein sequence ID" value="XCG50359.1"/>
    <property type="molecule type" value="Genomic_DNA"/>
</dbReference>
<gene>
    <name evidence="2" type="ORF">ABVK50_07715</name>
</gene>
<organism evidence="2">
    <name type="scientific">Mesorhizobium sp. WSM2240</name>
    <dbReference type="NCBI Taxonomy" id="3228851"/>
    <lineage>
        <taxon>Bacteria</taxon>
        <taxon>Pseudomonadati</taxon>
        <taxon>Pseudomonadota</taxon>
        <taxon>Alphaproteobacteria</taxon>
        <taxon>Hyphomicrobiales</taxon>
        <taxon>Phyllobacteriaceae</taxon>
        <taxon>Mesorhizobium</taxon>
    </lineage>
</organism>